<evidence type="ECO:0000259" key="1">
    <source>
        <dbReference type="PROSITE" id="PS50181"/>
    </source>
</evidence>
<comment type="caution">
    <text evidence="2">The sequence shown here is derived from an EMBL/GenBank/DDBJ whole genome shotgun (WGS) entry which is preliminary data.</text>
</comment>
<dbReference type="NCBIfam" id="TIGR01640">
    <property type="entry name" value="F_box_assoc_1"/>
    <property type="match status" value="1"/>
</dbReference>
<dbReference type="SUPFAM" id="SSF50965">
    <property type="entry name" value="Galactose oxidase, central domain"/>
    <property type="match status" value="1"/>
</dbReference>
<dbReference type="AlphaFoldDB" id="A0A9K3JA47"/>
<protein>
    <submittedName>
        <fullName evidence="2">F-box domain, galactose oxidase/kelch, beta-propeller, F-box associated interaction</fullName>
    </submittedName>
</protein>
<dbReference type="EMBL" id="MNCJ02000319">
    <property type="protein sequence ID" value="KAF5811691.1"/>
    <property type="molecule type" value="Genomic_DNA"/>
</dbReference>
<name>A0A9K3JA47_HELAN</name>
<dbReference type="PANTHER" id="PTHR31672:SF13">
    <property type="entry name" value="F-BOX PROTEIN CPR30-LIKE"/>
    <property type="match status" value="1"/>
</dbReference>
<evidence type="ECO:0000313" key="3">
    <source>
        <dbReference type="Proteomes" id="UP000215914"/>
    </source>
</evidence>
<dbReference type="Proteomes" id="UP000215914">
    <property type="component" value="Unassembled WGS sequence"/>
</dbReference>
<dbReference type="InterPro" id="IPR036047">
    <property type="entry name" value="F-box-like_dom_sf"/>
</dbReference>
<feature type="domain" description="F-box" evidence="1">
    <location>
        <begin position="19"/>
        <end position="65"/>
    </location>
</feature>
<dbReference type="PROSITE" id="PS50181">
    <property type="entry name" value="FBOX"/>
    <property type="match status" value="1"/>
</dbReference>
<proteinExistence type="predicted"/>
<dbReference type="OrthoDB" id="5314306at2759"/>
<dbReference type="InterPro" id="IPR017451">
    <property type="entry name" value="F-box-assoc_interact_dom"/>
</dbReference>
<dbReference type="SMART" id="SM00256">
    <property type="entry name" value="FBOX"/>
    <property type="match status" value="1"/>
</dbReference>
<organism evidence="2 3">
    <name type="scientific">Helianthus annuus</name>
    <name type="common">Common sunflower</name>
    <dbReference type="NCBI Taxonomy" id="4232"/>
    <lineage>
        <taxon>Eukaryota</taxon>
        <taxon>Viridiplantae</taxon>
        <taxon>Streptophyta</taxon>
        <taxon>Embryophyta</taxon>
        <taxon>Tracheophyta</taxon>
        <taxon>Spermatophyta</taxon>
        <taxon>Magnoliopsida</taxon>
        <taxon>eudicotyledons</taxon>
        <taxon>Gunneridae</taxon>
        <taxon>Pentapetalae</taxon>
        <taxon>asterids</taxon>
        <taxon>campanulids</taxon>
        <taxon>Asterales</taxon>
        <taxon>Asteraceae</taxon>
        <taxon>Asteroideae</taxon>
        <taxon>Heliantheae alliance</taxon>
        <taxon>Heliantheae</taxon>
        <taxon>Helianthus</taxon>
    </lineage>
</organism>
<reference evidence="2" key="2">
    <citation type="submission" date="2020-06" db="EMBL/GenBank/DDBJ databases">
        <title>Helianthus annuus Genome sequencing and assembly Release 2.</title>
        <authorList>
            <person name="Gouzy J."/>
            <person name="Langlade N."/>
            <person name="Munos S."/>
        </authorList>
    </citation>
    <scope>NUCLEOTIDE SEQUENCE</scope>
    <source>
        <tissue evidence="2">Leaves</tissue>
    </source>
</reference>
<reference evidence="2" key="1">
    <citation type="journal article" date="2017" name="Nature">
        <title>The sunflower genome provides insights into oil metabolism, flowering and Asterid evolution.</title>
        <authorList>
            <person name="Badouin H."/>
            <person name="Gouzy J."/>
            <person name="Grassa C.J."/>
            <person name="Murat F."/>
            <person name="Staton S.E."/>
            <person name="Cottret L."/>
            <person name="Lelandais-Briere C."/>
            <person name="Owens G.L."/>
            <person name="Carrere S."/>
            <person name="Mayjonade B."/>
            <person name="Legrand L."/>
            <person name="Gill N."/>
            <person name="Kane N.C."/>
            <person name="Bowers J.E."/>
            <person name="Hubner S."/>
            <person name="Bellec A."/>
            <person name="Berard A."/>
            <person name="Berges H."/>
            <person name="Blanchet N."/>
            <person name="Boniface M.C."/>
            <person name="Brunel D."/>
            <person name="Catrice O."/>
            <person name="Chaidir N."/>
            <person name="Claudel C."/>
            <person name="Donnadieu C."/>
            <person name="Faraut T."/>
            <person name="Fievet G."/>
            <person name="Helmstetter N."/>
            <person name="King M."/>
            <person name="Knapp S.J."/>
            <person name="Lai Z."/>
            <person name="Le Paslier M.C."/>
            <person name="Lippi Y."/>
            <person name="Lorenzon L."/>
            <person name="Mandel J.R."/>
            <person name="Marage G."/>
            <person name="Marchand G."/>
            <person name="Marquand E."/>
            <person name="Bret-Mestries E."/>
            <person name="Morien E."/>
            <person name="Nambeesan S."/>
            <person name="Nguyen T."/>
            <person name="Pegot-Espagnet P."/>
            <person name="Pouilly N."/>
            <person name="Raftis F."/>
            <person name="Sallet E."/>
            <person name="Schiex T."/>
            <person name="Thomas J."/>
            <person name="Vandecasteele C."/>
            <person name="Vares D."/>
            <person name="Vear F."/>
            <person name="Vautrin S."/>
            <person name="Crespi M."/>
            <person name="Mangin B."/>
            <person name="Burke J.M."/>
            <person name="Salse J."/>
            <person name="Munos S."/>
            <person name="Vincourt P."/>
            <person name="Rieseberg L.H."/>
            <person name="Langlade N.B."/>
        </authorList>
    </citation>
    <scope>NUCLEOTIDE SEQUENCE</scope>
    <source>
        <tissue evidence="2">Leaves</tissue>
    </source>
</reference>
<dbReference type="Pfam" id="PF00646">
    <property type="entry name" value="F-box"/>
    <property type="match status" value="1"/>
</dbReference>
<dbReference type="SUPFAM" id="SSF81383">
    <property type="entry name" value="F-box domain"/>
    <property type="match status" value="1"/>
</dbReference>
<dbReference type="Pfam" id="PF08268">
    <property type="entry name" value="FBA_3"/>
    <property type="match status" value="1"/>
</dbReference>
<dbReference type="Gramene" id="mRNA:HanXRQr2_Chr04g0184341">
    <property type="protein sequence ID" value="CDS:HanXRQr2_Chr04g0184341.1"/>
    <property type="gene ID" value="HanXRQr2_Chr04g0184341"/>
</dbReference>
<dbReference type="Gene3D" id="1.20.1280.50">
    <property type="match status" value="1"/>
</dbReference>
<keyword evidence="3" id="KW-1185">Reference proteome</keyword>
<dbReference type="InterPro" id="IPR011043">
    <property type="entry name" value="Gal_Oxase/kelch_b-propeller"/>
</dbReference>
<dbReference type="PANTHER" id="PTHR31672">
    <property type="entry name" value="BNACNNG10540D PROTEIN"/>
    <property type="match status" value="1"/>
</dbReference>
<dbReference type="InterPro" id="IPR013187">
    <property type="entry name" value="F-box-assoc_dom_typ3"/>
</dbReference>
<dbReference type="InterPro" id="IPR001810">
    <property type="entry name" value="F-box_dom"/>
</dbReference>
<gene>
    <name evidence="2" type="ORF">HanXRQr2_Chr04g0184341</name>
</gene>
<sequence>MISKTLPHDRWSRPFADHSMSIFDLPEEIIFDILSRLPTKSLISFRCVCTSAPPLISHPSFTQRHLSSAADADRTFIYGESLDNITHFYSLRSPATYQETLKLQSPYNSVHGGYRRVAGSNKGLICLFDTNEYSSIGTLILWNPSIDKFKIVDGPHNVLNAFSHYVLGFGFVSRTLEFKVVEIIYNSKTKNNTVLVYSLSTNSWEKKEHVSAPCYLTNWSDNVNVFVNGFVNWLVYFEATAGGSHSYVIMAFDLDNERFRLLDLPRNIVPDCYSEVSIASYGDTSALSLSFCGKYYEQGVKFDVWVMGDYGLVDSWKKVFVVSLFRLSIAPLLMKSEREVLIVMKGGRLMLLDAIENEVQDLNMRGAASFFRAISYTPSLALLHGQRRIYRRVNGIKHLQSSLLDYEPLC</sequence>
<dbReference type="InterPro" id="IPR050796">
    <property type="entry name" value="SCF_F-box_component"/>
</dbReference>
<accession>A0A9K3JA47</accession>
<evidence type="ECO:0000313" key="2">
    <source>
        <dbReference type="EMBL" id="KAF5811691.1"/>
    </source>
</evidence>
<dbReference type="CDD" id="cd22157">
    <property type="entry name" value="F-box_AtFBW1-like"/>
    <property type="match status" value="1"/>
</dbReference>